<evidence type="ECO:0000313" key="2">
    <source>
        <dbReference type="Proteomes" id="UP001159363"/>
    </source>
</evidence>
<protein>
    <submittedName>
        <fullName evidence="1">Uncharacterized protein</fullName>
    </submittedName>
</protein>
<evidence type="ECO:0000313" key="1">
    <source>
        <dbReference type="EMBL" id="KAJ8868204.1"/>
    </source>
</evidence>
<gene>
    <name evidence="1" type="ORF">PR048_032013</name>
</gene>
<keyword evidence="2" id="KW-1185">Reference proteome</keyword>
<dbReference type="EMBL" id="JARBHB010000015">
    <property type="protein sequence ID" value="KAJ8868204.1"/>
    <property type="molecule type" value="Genomic_DNA"/>
</dbReference>
<proteinExistence type="predicted"/>
<organism evidence="1 2">
    <name type="scientific">Dryococelus australis</name>
    <dbReference type="NCBI Taxonomy" id="614101"/>
    <lineage>
        <taxon>Eukaryota</taxon>
        <taxon>Metazoa</taxon>
        <taxon>Ecdysozoa</taxon>
        <taxon>Arthropoda</taxon>
        <taxon>Hexapoda</taxon>
        <taxon>Insecta</taxon>
        <taxon>Pterygota</taxon>
        <taxon>Neoptera</taxon>
        <taxon>Polyneoptera</taxon>
        <taxon>Phasmatodea</taxon>
        <taxon>Verophasmatodea</taxon>
        <taxon>Anareolatae</taxon>
        <taxon>Phasmatidae</taxon>
        <taxon>Eurycanthinae</taxon>
        <taxon>Dryococelus</taxon>
    </lineage>
</organism>
<comment type="caution">
    <text evidence="1">The sequence shown here is derived from an EMBL/GenBank/DDBJ whole genome shotgun (WGS) entry which is preliminary data.</text>
</comment>
<name>A0ABQ9G6X3_9NEOP</name>
<dbReference type="Proteomes" id="UP001159363">
    <property type="component" value="Chromosome 14"/>
</dbReference>
<sequence length="178" mass="20532">MDIICTVLTKAEALEGECVYVNDIIVRVNIDDRCNNLNIEIIAAYNPDVNNARDLLDDMEVLLGTSTHKFKIAHIGFSFANHNLLVFDVDRGDLFTDQSKMKTKHISMTKINYNKLNLLLENKPFVIDGDNVDDQCDKCIKYLKDNINKVRYVQLHKTENGNAKYPWMNEDLKYLIKC</sequence>
<reference evidence="1 2" key="1">
    <citation type="submission" date="2023-02" db="EMBL/GenBank/DDBJ databases">
        <title>LHISI_Scaffold_Assembly.</title>
        <authorList>
            <person name="Stuart O.P."/>
            <person name="Cleave R."/>
            <person name="Magrath M.J.L."/>
            <person name="Mikheyev A.S."/>
        </authorList>
    </citation>
    <scope>NUCLEOTIDE SEQUENCE [LARGE SCALE GENOMIC DNA]</scope>
    <source>
        <strain evidence="1">Daus_M_001</strain>
        <tissue evidence="1">Leg muscle</tissue>
    </source>
</reference>
<accession>A0ABQ9G6X3</accession>